<name>A0A0C3RWV9_PHLG1</name>
<dbReference type="Proteomes" id="UP000053257">
    <property type="component" value="Unassembled WGS sequence"/>
</dbReference>
<evidence type="ECO:0000256" key="1">
    <source>
        <dbReference type="SAM" id="MobiDB-lite"/>
    </source>
</evidence>
<keyword evidence="3" id="KW-1185">Reference proteome</keyword>
<feature type="compositionally biased region" description="Polar residues" evidence="1">
    <location>
        <begin position="66"/>
        <end position="88"/>
    </location>
</feature>
<organism evidence="2 3">
    <name type="scientific">Phlebiopsis gigantea (strain 11061_1 CR5-6)</name>
    <name type="common">White-rot fungus</name>
    <name type="synonym">Peniophora gigantea</name>
    <dbReference type="NCBI Taxonomy" id="745531"/>
    <lineage>
        <taxon>Eukaryota</taxon>
        <taxon>Fungi</taxon>
        <taxon>Dikarya</taxon>
        <taxon>Basidiomycota</taxon>
        <taxon>Agaricomycotina</taxon>
        <taxon>Agaricomycetes</taxon>
        <taxon>Polyporales</taxon>
        <taxon>Phanerochaetaceae</taxon>
        <taxon>Phlebiopsis</taxon>
    </lineage>
</organism>
<protein>
    <submittedName>
        <fullName evidence="2">Uncharacterized protein</fullName>
    </submittedName>
</protein>
<evidence type="ECO:0000313" key="3">
    <source>
        <dbReference type="Proteomes" id="UP000053257"/>
    </source>
</evidence>
<evidence type="ECO:0000313" key="2">
    <source>
        <dbReference type="EMBL" id="KIP06191.1"/>
    </source>
</evidence>
<gene>
    <name evidence="2" type="ORF">PHLGIDRAFT_467635</name>
</gene>
<feature type="compositionally biased region" description="Basic residues" evidence="1">
    <location>
        <begin position="30"/>
        <end position="47"/>
    </location>
</feature>
<feature type="compositionally biased region" description="Basic and acidic residues" evidence="1">
    <location>
        <begin position="19"/>
        <end position="29"/>
    </location>
</feature>
<proteinExistence type="predicted"/>
<sequence length="156" mass="17129">MLDLQGGADSDVVEEDQPDTAKDEECEPSRKRKKRSSSPLKKKKKPRSTATKAEDAANKCERPKFKQTNGAGANGVVSSTAATRSANGRSPEHETNAAEQADEDPNTHLTLKTASRMNKKLQTTAISNLLDAFFVRFTADLMFTRGTCTMVYRALY</sequence>
<feature type="region of interest" description="Disordered" evidence="1">
    <location>
        <begin position="1"/>
        <end position="106"/>
    </location>
</feature>
<reference evidence="2 3" key="1">
    <citation type="journal article" date="2014" name="PLoS Genet.">
        <title>Analysis of the Phlebiopsis gigantea genome, transcriptome and secretome provides insight into its pioneer colonization strategies of wood.</title>
        <authorList>
            <person name="Hori C."/>
            <person name="Ishida T."/>
            <person name="Igarashi K."/>
            <person name="Samejima M."/>
            <person name="Suzuki H."/>
            <person name="Master E."/>
            <person name="Ferreira P."/>
            <person name="Ruiz-Duenas F.J."/>
            <person name="Held B."/>
            <person name="Canessa P."/>
            <person name="Larrondo L.F."/>
            <person name="Schmoll M."/>
            <person name="Druzhinina I.S."/>
            <person name="Kubicek C.P."/>
            <person name="Gaskell J.A."/>
            <person name="Kersten P."/>
            <person name="St John F."/>
            <person name="Glasner J."/>
            <person name="Sabat G."/>
            <person name="Splinter BonDurant S."/>
            <person name="Syed K."/>
            <person name="Yadav J."/>
            <person name="Mgbeahuruike A.C."/>
            <person name="Kovalchuk A."/>
            <person name="Asiegbu F.O."/>
            <person name="Lackner G."/>
            <person name="Hoffmeister D."/>
            <person name="Rencoret J."/>
            <person name="Gutierrez A."/>
            <person name="Sun H."/>
            <person name="Lindquist E."/>
            <person name="Barry K."/>
            <person name="Riley R."/>
            <person name="Grigoriev I.V."/>
            <person name="Henrissat B."/>
            <person name="Kues U."/>
            <person name="Berka R.M."/>
            <person name="Martinez A.T."/>
            <person name="Covert S.F."/>
            <person name="Blanchette R.A."/>
            <person name="Cullen D."/>
        </authorList>
    </citation>
    <scope>NUCLEOTIDE SEQUENCE [LARGE SCALE GENOMIC DNA]</scope>
    <source>
        <strain evidence="2 3">11061_1 CR5-6</strain>
    </source>
</reference>
<dbReference type="EMBL" id="KN840523">
    <property type="protein sequence ID" value="KIP06191.1"/>
    <property type="molecule type" value="Genomic_DNA"/>
</dbReference>
<feature type="compositionally biased region" description="Basic and acidic residues" evidence="1">
    <location>
        <begin position="52"/>
        <end position="64"/>
    </location>
</feature>
<dbReference type="HOGENOM" id="CLU_1687304_0_0_1"/>
<dbReference type="AlphaFoldDB" id="A0A0C3RWV9"/>
<accession>A0A0C3RWV9</accession>